<keyword evidence="3" id="KW-1185">Reference proteome</keyword>
<dbReference type="HOGENOM" id="CLU_006594_0_0_1"/>
<evidence type="ECO:0000256" key="1">
    <source>
        <dbReference type="SAM" id="MobiDB-lite"/>
    </source>
</evidence>
<name>A0A0A1T4D1_9HYPO</name>
<feature type="compositionally biased region" description="Basic and acidic residues" evidence="1">
    <location>
        <begin position="1000"/>
        <end position="1029"/>
    </location>
</feature>
<feature type="region of interest" description="Disordered" evidence="1">
    <location>
        <begin position="849"/>
        <end position="880"/>
    </location>
</feature>
<feature type="compositionally biased region" description="Pro residues" evidence="1">
    <location>
        <begin position="721"/>
        <end position="732"/>
    </location>
</feature>
<feature type="region of interest" description="Disordered" evidence="1">
    <location>
        <begin position="712"/>
        <end position="736"/>
    </location>
</feature>
<sequence>MLAATPAAPASAIMYPTTGDYGHQHSNLMDTPPQFKKHKNLPRPQESHFIGQRSHTRPKDPIMLTAALAATTRLQGAGSRPVKHQARRMDSGPDLPPTPPPQARASSGNHHHTQHSRTVDSRRVQTTQATLRHPPVTPPEQMSPPTPDVTPPQAQTTVKTLRPSQDRSITGTTPSESVTESFTTAREEQMSSEDEAHKFMGRSAPVASANHQLPIQNNTRFQDPRAVHSAAVENALQQLATHPDDLYTPRTQTDLIASDGKWSLAADLEKDRRIESDQDKRATQIINGRKKRHDPRIPRNMTEPTLHGLIVEDNVVNMTAASRAARYMHTRDGALPDASPVSSSRPSLSETSFSVDAKRSSGTSAQSGASPVVEVLLMERMPRRQQTLRHVKKHQTLRSASQMETILPRRDAASTRNASLPMDSRLDDRPAPEDPVPATRPPRSISNGRARREVWNSGAIPVVIVPERQSSHRSRHSREPSLRSTSRSRSRRSNSFDSTGIDLHRPKHSVPNTASQARRPRRSSITIGDDDEFTIDFPPAIPPRSSSLSAPTSRNVSRTTSLAARSAKSTINISPTINIEPAVEAATSTPKARRFSFEQTENQDDDMIDVISIDNLSARKFSSRNTPFSIASLDTMGTAAEVSEAHAIQMFQHQNSSVLVVNHSNRPSEASDRTLEQPKDSVPQAAPIIVASGPDDILPVTPPDQTREINTDYNSPLRNPRVPPSPPAPSAGPPAIHLIPATPSGESTAQDHDKNLRSYFDTSDSSPFRRVSILRGAFRRRRNSIDYPPSSTKQPNLLTRTFSLSRHLGKTFDTGLRPRSKTDMEWLPTHTRDELEPPEIHKLHPFWQPQDGSQPCEFGSKCPHHGSRSHGPAPKRSLSNRIKTTFSILPTRYDEVYPSALPSPERRTIRRTDSGSLKVMKRRSSAESLPHSTQMQDQATTAKGGSMQRGPIFPRKGGGLQRRFSLSSKLDELPYISNIISERRRERRTQELRQSISAPREVRDSMGEVIRHDGPGNERHSQYVHVPDI</sequence>
<dbReference type="AlphaFoldDB" id="A0A0A1T4D1"/>
<organism evidence="2 3">
    <name type="scientific">[Torrubiella] hemipterigena</name>
    <dbReference type="NCBI Taxonomy" id="1531966"/>
    <lineage>
        <taxon>Eukaryota</taxon>
        <taxon>Fungi</taxon>
        <taxon>Dikarya</taxon>
        <taxon>Ascomycota</taxon>
        <taxon>Pezizomycotina</taxon>
        <taxon>Sordariomycetes</taxon>
        <taxon>Hypocreomycetidae</taxon>
        <taxon>Hypocreales</taxon>
        <taxon>Clavicipitaceae</taxon>
        <taxon>Clavicipitaceae incertae sedis</taxon>
        <taxon>'Torrubiella' clade</taxon>
    </lineage>
</organism>
<feature type="region of interest" description="Disordered" evidence="1">
    <location>
        <begin position="985"/>
        <end position="1029"/>
    </location>
</feature>
<feature type="compositionally biased region" description="Polar residues" evidence="1">
    <location>
        <begin position="360"/>
        <end position="369"/>
    </location>
</feature>
<dbReference type="OrthoDB" id="3870679at2759"/>
<reference evidence="2 3" key="1">
    <citation type="journal article" date="2015" name="Genome Announc.">
        <title>Draft Genome Sequence and Gene Annotation of the Entomopathogenic Fungus Verticillium hemipterigenum.</title>
        <authorList>
            <person name="Horn F."/>
            <person name="Habel A."/>
            <person name="Scharf D.H."/>
            <person name="Dworschak J."/>
            <person name="Brakhage A.A."/>
            <person name="Guthke R."/>
            <person name="Hertweck C."/>
            <person name="Linde J."/>
        </authorList>
    </citation>
    <scope>NUCLEOTIDE SEQUENCE [LARGE SCALE GENOMIC DNA]</scope>
</reference>
<feature type="region of interest" description="Disordered" evidence="1">
    <location>
        <begin position="30"/>
        <end position="59"/>
    </location>
</feature>
<dbReference type="STRING" id="1531966.A0A0A1T4D1"/>
<feature type="compositionally biased region" description="Polar residues" evidence="1">
    <location>
        <begin position="152"/>
        <end position="184"/>
    </location>
</feature>
<feature type="compositionally biased region" description="Low complexity" evidence="1">
    <location>
        <begin position="336"/>
        <end position="354"/>
    </location>
</feature>
<feature type="compositionally biased region" description="Polar residues" evidence="1">
    <location>
        <begin position="544"/>
        <end position="567"/>
    </location>
</feature>
<feature type="compositionally biased region" description="Basic and acidic residues" evidence="1">
    <location>
        <begin position="904"/>
        <end position="913"/>
    </location>
</feature>
<feature type="region of interest" description="Disordered" evidence="1">
    <location>
        <begin position="333"/>
        <end position="369"/>
    </location>
</feature>
<dbReference type="EMBL" id="CDHN01000001">
    <property type="protein sequence ID" value="CEJ80169.1"/>
    <property type="molecule type" value="Genomic_DNA"/>
</dbReference>
<feature type="compositionally biased region" description="Basic and acidic residues" evidence="1">
    <location>
        <begin position="185"/>
        <end position="197"/>
    </location>
</feature>
<feature type="region of interest" description="Disordered" evidence="1">
    <location>
        <begin position="275"/>
        <end position="302"/>
    </location>
</feature>
<feature type="compositionally biased region" description="Basic residues" evidence="1">
    <location>
        <begin position="386"/>
        <end position="396"/>
    </location>
</feature>
<feature type="region of interest" description="Disordered" evidence="1">
    <location>
        <begin position="72"/>
        <end position="197"/>
    </location>
</feature>
<feature type="compositionally biased region" description="Polar residues" evidence="1">
    <location>
        <begin position="926"/>
        <end position="943"/>
    </location>
</feature>
<evidence type="ECO:0000313" key="3">
    <source>
        <dbReference type="Proteomes" id="UP000039046"/>
    </source>
</evidence>
<feature type="compositionally biased region" description="Pro residues" evidence="1">
    <location>
        <begin position="135"/>
        <end position="150"/>
    </location>
</feature>
<proteinExistence type="predicted"/>
<dbReference type="Proteomes" id="UP000039046">
    <property type="component" value="Unassembled WGS sequence"/>
</dbReference>
<accession>A0A0A1T4D1</accession>
<gene>
    <name evidence="2" type="ORF">VHEMI00373</name>
</gene>
<evidence type="ECO:0000313" key="2">
    <source>
        <dbReference type="EMBL" id="CEJ80169.1"/>
    </source>
</evidence>
<feature type="region of interest" description="Disordered" evidence="1">
    <location>
        <begin position="386"/>
        <end position="452"/>
    </location>
</feature>
<feature type="region of interest" description="Disordered" evidence="1">
    <location>
        <begin position="466"/>
        <end position="567"/>
    </location>
</feature>
<feature type="region of interest" description="Disordered" evidence="1">
    <location>
        <begin position="899"/>
        <end position="960"/>
    </location>
</feature>
<protein>
    <submittedName>
        <fullName evidence="2">Uncharacterized protein</fullName>
    </submittedName>
</protein>